<evidence type="ECO:0000313" key="2">
    <source>
        <dbReference type="Proteomes" id="UP000308600"/>
    </source>
</evidence>
<reference evidence="1 2" key="1">
    <citation type="journal article" date="2019" name="Nat. Ecol. Evol.">
        <title>Megaphylogeny resolves global patterns of mushroom evolution.</title>
        <authorList>
            <person name="Varga T."/>
            <person name="Krizsan K."/>
            <person name="Foldi C."/>
            <person name="Dima B."/>
            <person name="Sanchez-Garcia M."/>
            <person name="Sanchez-Ramirez S."/>
            <person name="Szollosi G.J."/>
            <person name="Szarkandi J.G."/>
            <person name="Papp V."/>
            <person name="Albert L."/>
            <person name="Andreopoulos W."/>
            <person name="Angelini C."/>
            <person name="Antonin V."/>
            <person name="Barry K.W."/>
            <person name="Bougher N.L."/>
            <person name="Buchanan P."/>
            <person name="Buyck B."/>
            <person name="Bense V."/>
            <person name="Catcheside P."/>
            <person name="Chovatia M."/>
            <person name="Cooper J."/>
            <person name="Damon W."/>
            <person name="Desjardin D."/>
            <person name="Finy P."/>
            <person name="Geml J."/>
            <person name="Haridas S."/>
            <person name="Hughes K."/>
            <person name="Justo A."/>
            <person name="Karasinski D."/>
            <person name="Kautmanova I."/>
            <person name="Kiss B."/>
            <person name="Kocsube S."/>
            <person name="Kotiranta H."/>
            <person name="LaButti K.M."/>
            <person name="Lechner B.E."/>
            <person name="Liimatainen K."/>
            <person name="Lipzen A."/>
            <person name="Lukacs Z."/>
            <person name="Mihaltcheva S."/>
            <person name="Morgado L.N."/>
            <person name="Niskanen T."/>
            <person name="Noordeloos M.E."/>
            <person name="Ohm R.A."/>
            <person name="Ortiz-Santana B."/>
            <person name="Ovrebo C."/>
            <person name="Racz N."/>
            <person name="Riley R."/>
            <person name="Savchenko A."/>
            <person name="Shiryaev A."/>
            <person name="Soop K."/>
            <person name="Spirin V."/>
            <person name="Szebenyi C."/>
            <person name="Tomsovsky M."/>
            <person name="Tulloss R.E."/>
            <person name="Uehling J."/>
            <person name="Grigoriev I.V."/>
            <person name="Vagvolgyi C."/>
            <person name="Papp T."/>
            <person name="Martin F.M."/>
            <person name="Miettinen O."/>
            <person name="Hibbett D.S."/>
            <person name="Nagy L.G."/>
        </authorList>
    </citation>
    <scope>NUCLEOTIDE SEQUENCE [LARGE SCALE GENOMIC DNA]</scope>
    <source>
        <strain evidence="1 2">NL-1719</strain>
    </source>
</reference>
<keyword evidence="1" id="KW-0378">Hydrolase</keyword>
<organism evidence="1 2">
    <name type="scientific">Pluteus cervinus</name>
    <dbReference type="NCBI Taxonomy" id="181527"/>
    <lineage>
        <taxon>Eukaryota</taxon>
        <taxon>Fungi</taxon>
        <taxon>Dikarya</taxon>
        <taxon>Basidiomycota</taxon>
        <taxon>Agaricomycotina</taxon>
        <taxon>Agaricomycetes</taxon>
        <taxon>Agaricomycetidae</taxon>
        <taxon>Agaricales</taxon>
        <taxon>Pluteineae</taxon>
        <taxon>Pluteaceae</taxon>
        <taxon>Pluteus</taxon>
    </lineage>
</organism>
<dbReference type="Proteomes" id="UP000308600">
    <property type="component" value="Unassembled WGS sequence"/>
</dbReference>
<sequence length="472" mass="50445">MLWIRKLAPLALLFSFAKASTIPGALVARNNTGGSNSTFVTTHDGKFFVGSQPFFFSGTNAYWLQSLGDADIDLTFSTMSQNGIKVVRTWAFNDVTQAPQGLQYFQILANGTQTINDGASGLQRLDSVVNTAKKYGIRLILTLTNNWTSKPNPNIPPLTLSNDFGGMDLYVDAFSPGGTHDEFYTNGKIISAFKNYIQHVVSRYCTDPTVMAWEIANDPRCGSSTQPSSSCNTHTITSWVNEISGYIKSIDSKHLITAGDGGFYCLSCPKLYSPLPPTPPSSGSALDGSFGIDTEDILAIPCIDFGSFQLFPDQADYGTFTPQTSFLINSIATGSEWIGSHVATGTSLGKPVSLLAYGLVLKDNFSQFVPVNASTSSTNFLHGSTGGVSADEGNYAQVAWATSGFNGAIGGLLNYQWTQEGLSGASALSRRQTNTTQASGRTSPNDGYTNGPYSTNQVTSQAQAANNFVLQT</sequence>
<gene>
    <name evidence="1" type="ORF">BDN72DRAFT_426227</name>
</gene>
<proteinExistence type="predicted"/>
<protein>
    <submittedName>
        <fullName evidence="1">Glycoside hydrolase</fullName>
    </submittedName>
</protein>
<accession>A0ACD3B039</accession>
<name>A0ACD3B039_9AGAR</name>
<evidence type="ECO:0000313" key="1">
    <source>
        <dbReference type="EMBL" id="TFK71633.1"/>
    </source>
</evidence>
<keyword evidence="2" id="KW-1185">Reference proteome</keyword>
<dbReference type="EMBL" id="ML208295">
    <property type="protein sequence ID" value="TFK71633.1"/>
    <property type="molecule type" value="Genomic_DNA"/>
</dbReference>